<keyword evidence="4" id="KW-0378">Hydrolase</keyword>
<sequence length="623" mass="71835">MSSYLSGTISKVEGNILTILDGNNIYNLVLKDKSYPDIGVKVFAHATPTDKENEYVSDIEPMYIFQVTFGYVMFIIRQAKVYNPRAFLEYLKKNYPDDFVNHMSELAWDVQRYYLISPFPDDLIPSHKASTFFKKWIMFVNDKRLKMYNLKKICTGMNSQILYKRLFNNPFSLPIGLNYLVRICKCLHITPTKTDITMNRMIVILHKLITNGNNTCMSLDSFKDKELIIKEASKYHLVVVSNFITFDYMYDMENHVSEKLKNHKIISGSAGTGKTTLINEITKKFDTKKVPYVVASFTGKAVSRIKEVGVKNAYTMHLLMAQKRGGFKHLVIDEASMVSTTLMYTFLRCFTHEYKIIFVGDSNQLTPIEHGKLFKHLTRHDNENHMKLTTVHRTDCEGILELADYILRGGKPLNSIVNSGKDVYMCDANIPKMLVIIKTLVSKGVKPTDISLITPFNEDRILFNEILKKIFLSGKVLVMDQWGNEWQKDQLVMMTSNDYNTMIMNGETGMIMGYRQATLTVKFGKRFVKFTTEEVKGKSNTRNLVTAYCVTAHKSEGSEHDNVIIYIKRDPKKYRDFLTNNLIYTSVTRAKKKLFIFCDVDNFESMINNKDPETMELLPLLLL</sequence>
<keyword evidence="1" id="KW-0547">Nucleotide-binding</keyword>
<dbReference type="SUPFAM" id="SSF52540">
    <property type="entry name" value="P-loop containing nucleoside triphosphate hydrolases"/>
    <property type="match status" value="1"/>
</dbReference>
<evidence type="ECO:0000259" key="3">
    <source>
        <dbReference type="Pfam" id="PF13538"/>
    </source>
</evidence>
<dbReference type="Pfam" id="PF13538">
    <property type="entry name" value="UvrD_C_2"/>
    <property type="match status" value="1"/>
</dbReference>
<dbReference type="Pfam" id="PF13604">
    <property type="entry name" value="AAA_30"/>
    <property type="match status" value="1"/>
</dbReference>
<name>A0A481ZEM0_9VIRU</name>
<dbReference type="GO" id="GO:0005524">
    <property type="term" value="F:ATP binding"/>
    <property type="evidence" value="ECO:0007669"/>
    <property type="project" value="UniProtKB-KW"/>
</dbReference>
<dbReference type="InterPro" id="IPR027785">
    <property type="entry name" value="UvrD-like_helicase_C"/>
</dbReference>
<dbReference type="PANTHER" id="PTHR43788">
    <property type="entry name" value="DNA2/NAM7 HELICASE FAMILY MEMBER"/>
    <property type="match status" value="1"/>
</dbReference>
<dbReference type="CDD" id="cd17933">
    <property type="entry name" value="DEXSc_RecD-like"/>
    <property type="match status" value="1"/>
</dbReference>
<evidence type="ECO:0000313" key="4">
    <source>
        <dbReference type="EMBL" id="QBK93051.1"/>
    </source>
</evidence>
<organism evidence="4">
    <name type="scientific">Pithovirus LCPAC403</name>
    <dbReference type="NCBI Taxonomy" id="2506596"/>
    <lineage>
        <taxon>Viruses</taxon>
        <taxon>Pithoviruses</taxon>
    </lineage>
</organism>
<dbReference type="CDD" id="cd18809">
    <property type="entry name" value="SF1_C_RecD"/>
    <property type="match status" value="1"/>
</dbReference>
<reference evidence="4" key="1">
    <citation type="journal article" date="2019" name="MBio">
        <title>Virus Genomes from Deep Sea Sediments Expand the Ocean Megavirome and Support Independent Origins of Viral Gigantism.</title>
        <authorList>
            <person name="Backstrom D."/>
            <person name="Yutin N."/>
            <person name="Jorgensen S.L."/>
            <person name="Dharamshi J."/>
            <person name="Homa F."/>
            <person name="Zaremba-Niedwiedzka K."/>
            <person name="Spang A."/>
            <person name="Wolf Y.I."/>
            <person name="Koonin E.V."/>
            <person name="Ettema T.J."/>
        </authorList>
    </citation>
    <scope>NUCLEOTIDE SEQUENCE</scope>
</reference>
<dbReference type="GO" id="GO:0003678">
    <property type="term" value="F:DNA helicase activity"/>
    <property type="evidence" value="ECO:0007669"/>
    <property type="project" value="UniProtKB-ARBA"/>
</dbReference>
<dbReference type="EMBL" id="MK500589">
    <property type="protein sequence ID" value="QBK93051.1"/>
    <property type="molecule type" value="Genomic_DNA"/>
</dbReference>
<accession>A0A481ZEM0</accession>
<dbReference type="InterPro" id="IPR027417">
    <property type="entry name" value="P-loop_NTPase"/>
</dbReference>
<keyword evidence="2" id="KW-0067">ATP-binding</keyword>
<dbReference type="InterPro" id="IPR050534">
    <property type="entry name" value="Coronavir_polyprotein_1ab"/>
</dbReference>
<dbReference type="Gene3D" id="3.40.50.300">
    <property type="entry name" value="P-loop containing nucleotide triphosphate hydrolases"/>
    <property type="match status" value="2"/>
</dbReference>
<dbReference type="PANTHER" id="PTHR43788:SF6">
    <property type="entry name" value="DNA HELICASE B"/>
    <property type="match status" value="1"/>
</dbReference>
<feature type="domain" description="UvrD-like helicase C-terminal" evidence="3">
    <location>
        <begin position="547"/>
        <end position="596"/>
    </location>
</feature>
<evidence type="ECO:0000256" key="2">
    <source>
        <dbReference type="ARBA" id="ARBA00022840"/>
    </source>
</evidence>
<evidence type="ECO:0000256" key="1">
    <source>
        <dbReference type="ARBA" id="ARBA00022741"/>
    </source>
</evidence>
<protein>
    <submittedName>
        <fullName evidence="4">RecD helicase /ATP-dependent exoDNAse</fullName>
    </submittedName>
</protein>
<keyword evidence="4" id="KW-0347">Helicase</keyword>
<dbReference type="Gene3D" id="2.30.30.940">
    <property type="match status" value="1"/>
</dbReference>
<gene>
    <name evidence="4" type="ORF">LCPAC403_01850</name>
</gene>
<proteinExistence type="predicted"/>